<evidence type="ECO:0000256" key="2">
    <source>
        <dbReference type="SAM" id="SignalP"/>
    </source>
</evidence>
<dbReference type="PANTHER" id="PTHR35869:SF1">
    <property type="entry name" value="OUTER-MEMBRANE LIPOPROTEIN CARRIER PROTEIN"/>
    <property type="match status" value="1"/>
</dbReference>
<protein>
    <submittedName>
        <fullName evidence="3">Outer-membrane lipoprotein carrier protein</fullName>
    </submittedName>
</protein>
<dbReference type="Proteomes" id="UP000626220">
    <property type="component" value="Unassembled WGS sequence"/>
</dbReference>
<sequence>MDPMITRRSLAGGLALLPFLPSHALAEDKLSLDALSDYLNGLQTAQSSFTQFNEDGSKSTGMLYIKRPGRMRFEYAPPNSGVVIAGSGAVILHDKKSNQPPETYPLKRTPLNLILARRVNLKQAKMVKSHTFDGEFTVVRAQDPKEPEIGFIDLMFSANPIALKRWIITNEQGTRTAVVLDGLQTGMTFADSMFETQVPTRAGNR</sequence>
<dbReference type="CDD" id="cd16325">
    <property type="entry name" value="LolA"/>
    <property type="match status" value="1"/>
</dbReference>
<dbReference type="InterPro" id="IPR004564">
    <property type="entry name" value="OM_lipoprot_carrier_LolA-like"/>
</dbReference>
<dbReference type="EMBL" id="BNCJ01000001">
    <property type="protein sequence ID" value="GHF34221.1"/>
    <property type="molecule type" value="Genomic_DNA"/>
</dbReference>
<name>A0A8J3M792_9RHOB</name>
<comment type="caution">
    <text evidence="3">The sequence shown here is derived from an EMBL/GenBank/DDBJ whole genome shotgun (WGS) entry which is preliminary data.</text>
</comment>
<dbReference type="Pfam" id="PF03548">
    <property type="entry name" value="LolA"/>
    <property type="match status" value="1"/>
</dbReference>
<accession>A0A8J3M792</accession>
<dbReference type="AlphaFoldDB" id="A0A8J3M792"/>
<dbReference type="InterPro" id="IPR029046">
    <property type="entry name" value="LolA/LolB/LppX"/>
</dbReference>
<keyword evidence="3" id="KW-0449">Lipoprotein</keyword>
<gene>
    <name evidence="3" type="ORF">GCM10017056_02100</name>
</gene>
<proteinExistence type="predicted"/>
<keyword evidence="4" id="KW-1185">Reference proteome</keyword>
<dbReference type="Gene3D" id="2.50.20.10">
    <property type="entry name" value="Lipoprotein localisation LolA/LolB/LppX"/>
    <property type="match status" value="1"/>
</dbReference>
<evidence type="ECO:0000256" key="1">
    <source>
        <dbReference type="ARBA" id="ARBA00022729"/>
    </source>
</evidence>
<evidence type="ECO:0000313" key="3">
    <source>
        <dbReference type="EMBL" id="GHF34221.1"/>
    </source>
</evidence>
<organism evidence="3 4">
    <name type="scientific">Seohaeicola zhoushanensis</name>
    <dbReference type="NCBI Taxonomy" id="1569283"/>
    <lineage>
        <taxon>Bacteria</taxon>
        <taxon>Pseudomonadati</taxon>
        <taxon>Pseudomonadota</taxon>
        <taxon>Alphaproteobacteria</taxon>
        <taxon>Rhodobacterales</taxon>
        <taxon>Roseobacteraceae</taxon>
        <taxon>Seohaeicola</taxon>
    </lineage>
</organism>
<feature type="signal peptide" evidence="2">
    <location>
        <begin position="1"/>
        <end position="26"/>
    </location>
</feature>
<dbReference type="SUPFAM" id="SSF89392">
    <property type="entry name" value="Prokaryotic lipoproteins and lipoprotein localization factors"/>
    <property type="match status" value="1"/>
</dbReference>
<dbReference type="PANTHER" id="PTHR35869">
    <property type="entry name" value="OUTER-MEMBRANE LIPOPROTEIN CARRIER PROTEIN"/>
    <property type="match status" value="1"/>
</dbReference>
<evidence type="ECO:0000313" key="4">
    <source>
        <dbReference type="Proteomes" id="UP000626220"/>
    </source>
</evidence>
<reference evidence="3" key="2">
    <citation type="submission" date="2020-09" db="EMBL/GenBank/DDBJ databases">
        <authorList>
            <person name="Sun Q."/>
            <person name="Kim S."/>
        </authorList>
    </citation>
    <scope>NUCLEOTIDE SEQUENCE</scope>
    <source>
        <strain evidence="3">KCTC 42650</strain>
    </source>
</reference>
<reference evidence="3" key="1">
    <citation type="journal article" date="2014" name="Int. J. Syst. Evol. Microbiol.">
        <title>Complete genome sequence of Corynebacterium casei LMG S-19264T (=DSM 44701T), isolated from a smear-ripened cheese.</title>
        <authorList>
            <consortium name="US DOE Joint Genome Institute (JGI-PGF)"/>
            <person name="Walter F."/>
            <person name="Albersmeier A."/>
            <person name="Kalinowski J."/>
            <person name="Ruckert C."/>
        </authorList>
    </citation>
    <scope>NUCLEOTIDE SEQUENCE</scope>
    <source>
        <strain evidence="3">KCTC 42650</strain>
    </source>
</reference>
<keyword evidence="1 2" id="KW-0732">Signal</keyword>
<feature type="chain" id="PRO_5035326278" evidence="2">
    <location>
        <begin position="27"/>
        <end position="205"/>
    </location>
</feature>